<dbReference type="PANTHER" id="PTHR45738:SF5">
    <property type="entry name" value="POLYPHOSPHOINOSITIDE PHOSPHATASE"/>
    <property type="match status" value="1"/>
</dbReference>
<name>A0A1Z5J8N5_FISSO</name>
<evidence type="ECO:0000313" key="6">
    <source>
        <dbReference type="EMBL" id="GAX10350.1"/>
    </source>
</evidence>
<sequence length="1245" mass="142080">MDATPEYSLVPENESSSRLQHSQETGNRAPSELPEIIKEPSLDPYFEKLERFELFSTNQCYYLIGGNKANSIFRVLKMDRTLIDRPQTQPTVHPPLDPNGDTETASADNSHLPKPTLRPLSDFLSEDSQTYSQEEIRDMLDMVDDGNRMMSHGDRRPGEDAANTGGLKPVVKAYGIVGFVRFLDCYYLTLITRRAKVGSIGGNNIYTIKNTETIPLKPAEKSAFHREDDNADPSSVLLSMWNRGKRSVGLGLTNREIAELRYQGLYQVMDFSKHFFFSYTYDLTRSLQENFLLTTTKPLPPPPSKEMFMWNFFLTREFEACLDVMTSFYWVNPMIHGAFVQRRVNDYGRILDITLLARRSRHFAGTRYLKRGVSEHGKVANDVEHEQIIHDDSRMPSGTFSSYIQVRGSIPTFWSQESSVTMPKPPIEVNRVDPTYTSTRLHFEDLLVRYSSPVIVLDLVKQSEKRQREVRVGDEYRRAVDYINATIDDRHKIQYCACDYSHISKHRHLDVSSSLNEVSTWAVNQTGFFCSAPKWKITKDGVLRPFTKEDSKYSTSLAEQFGIVVFPMEQTGVLRTNCIDCLDRTNVAQFSAGVEAISQQLVVMGIRSRAKLSPSSNIVRVLIDMYVEIGDNIALQYGGSEAHKKVTADRPELSISGPMGKHKELLTSIRRYYSNAFTDRLKQDAMNLFLGYYLPYRHAVPLWEMETDYYLHNHDSKVGFGSWSSMGTYQRTYGVAWRDECSDGITSPLASTGRDKIDASTGLQFLPEEKEDGEAKTVQLVRKRLESQNEALSLWWKHALQSNIQQRMWMRSTHQDFHTEVRPRFDRLYQPETFSQYDRYFSKAWSTPVRRSHSLQHGEGGNEEEEGGELLRAVSRTPELNNSPNSSSKDIKARQSVTEFLNVHGYGPCFDSTLKRFSNYHAKQTRVIVDSTFVGSPLQEDTDLLIQRKKQYQHYLSSDVDACKPAYFDEDKVREFERCLHDFSLSSDDVYGMHKLDEDSHLGEIICSGNYEGLSKMHSAIEVATTIQEQFNAHDSAMVSSGGPRVVETELRRRGVYATGVRDTINRGLEHLTAAEKQYNEILDYSRKECRRSDLTTEDSLKLYASDFDGASDLSIADQIFLLSKVPDTISTDRFSDRRKLIDNERGPSFVDKAAKLGISVTSKDKTHRPSLPALYERERRHVAPAGFEQINEDLYSRTDNKYMVLNGAGVATWNGSRGVTKLSHADNLLLFTSTYMNSKTNTFH</sequence>
<dbReference type="Pfam" id="PF02383">
    <property type="entry name" value="Syja_N"/>
    <property type="match status" value="1"/>
</dbReference>
<reference evidence="6 7" key="1">
    <citation type="journal article" date="2015" name="Plant Cell">
        <title>Oil accumulation by the oleaginous diatom Fistulifera solaris as revealed by the genome and transcriptome.</title>
        <authorList>
            <person name="Tanaka T."/>
            <person name="Maeda Y."/>
            <person name="Veluchamy A."/>
            <person name="Tanaka M."/>
            <person name="Abida H."/>
            <person name="Marechal E."/>
            <person name="Bowler C."/>
            <person name="Muto M."/>
            <person name="Sunaga Y."/>
            <person name="Tanaka M."/>
            <person name="Yoshino T."/>
            <person name="Taniguchi T."/>
            <person name="Fukuda Y."/>
            <person name="Nemoto M."/>
            <person name="Matsumoto M."/>
            <person name="Wong P.S."/>
            <person name="Aburatani S."/>
            <person name="Fujibuchi W."/>
        </authorList>
    </citation>
    <scope>NUCLEOTIDE SEQUENCE [LARGE SCALE GENOMIC DNA]</scope>
    <source>
        <strain evidence="6 7">JPCC DA0580</strain>
    </source>
</reference>
<evidence type="ECO:0000313" key="7">
    <source>
        <dbReference type="Proteomes" id="UP000198406"/>
    </source>
</evidence>
<dbReference type="PANTHER" id="PTHR45738">
    <property type="entry name" value="POLYPHOSPHOINOSITIDE PHOSPHATASE"/>
    <property type="match status" value="1"/>
</dbReference>
<evidence type="ECO:0000256" key="4">
    <source>
        <dbReference type="SAM" id="MobiDB-lite"/>
    </source>
</evidence>
<dbReference type="GO" id="GO:0012505">
    <property type="term" value="C:endomembrane system"/>
    <property type="evidence" value="ECO:0007669"/>
    <property type="project" value="UniProtKB-SubCell"/>
</dbReference>
<feature type="region of interest" description="Disordered" evidence="4">
    <location>
        <begin position="84"/>
        <end position="128"/>
    </location>
</feature>
<protein>
    <recommendedName>
        <fullName evidence="5">SAC domain-containing protein</fullName>
    </recommendedName>
</protein>
<proteinExistence type="predicted"/>
<dbReference type="EMBL" id="BDSP01000016">
    <property type="protein sequence ID" value="GAX10350.1"/>
    <property type="molecule type" value="Genomic_DNA"/>
</dbReference>
<dbReference type="GO" id="GO:0043813">
    <property type="term" value="F:phosphatidylinositol-3,5-bisphosphate 5-phosphatase activity"/>
    <property type="evidence" value="ECO:0007669"/>
    <property type="project" value="InterPro"/>
</dbReference>
<dbReference type="GO" id="GO:0046856">
    <property type="term" value="P:phosphatidylinositol dephosphorylation"/>
    <property type="evidence" value="ECO:0007669"/>
    <property type="project" value="InterPro"/>
</dbReference>
<keyword evidence="3" id="KW-0472">Membrane</keyword>
<dbReference type="Proteomes" id="UP000198406">
    <property type="component" value="Unassembled WGS sequence"/>
</dbReference>
<accession>A0A1Z5J8N5</accession>
<comment type="subcellular location">
    <subcellularLocation>
        <location evidence="1">Endomembrane system</location>
    </subcellularLocation>
</comment>
<dbReference type="AlphaFoldDB" id="A0A1Z5J8N5"/>
<feature type="compositionally biased region" description="Basic and acidic residues" evidence="4">
    <location>
        <begin position="145"/>
        <end position="159"/>
    </location>
</feature>
<evidence type="ECO:0000256" key="3">
    <source>
        <dbReference type="ARBA" id="ARBA00023136"/>
    </source>
</evidence>
<feature type="domain" description="SAC" evidence="5">
    <location>
        <begin position="266"/>
        <end position="639"/>
    </location>
</feature>
<dbReference type="PROSITE" id="PS50275">
    <property type="entry name" value="SAC"/>
    <property type="match status" value="1"/>
</dbReference>
<feature type="region of interest" description="Disordered" evidence="4">
    <location>
        <begin position="1"/>
        <end position="35"/>
    </location>
</feature>
<evidence type="ECO:0000259" key="5">
    <source>
        <dbReference type="PROSITE" id="PS50275"/>
    </source>
</evidence>
<feature type="region of interest" description="Disordered" evidence="4">
    <location>
        <begin position="145"/>
        <end position="165"/>
    </location>
</feature>
<evidence type="ECO:0000256" key="1">
    <source>
        <dbReference type="ARBA" id="ARBA00004308"/>
    </source>
</evidence>
<keyword evidence="2" id="KW-0378">Hydrolase</keyword>
<organism evidence="6 7">
    <name type="scientific">Fistulifera solaris</name>
    <name type="common">Oleaginous diatom</name>
    <dbReference type="NCBI Taxonomy" id="1519565"/>
    <lineage>
        <taxon>Eukaryota</taxon>
        <taxon>Sar</taxon>
        <taxon>Stramenopiles</taxon>
        <taxon>Ochrophyta</taxon>
        <taxon>Bacillariophyta</taxon>
        <taxon>Bacillariophyceae</taxon>
        <taxon>Bacillariophycidae</taxon>
        <taxon>Naviculales</taxon>
        <taxon>Naviculaceae</taxon>
        <taxon>Fistulifera</taxon>
    </lineage>
</organism>
<gene>
    <name evidence="6" type="ORF">FisN_3Lh557</name>
</gene>
<dbReference type="InterPro" id="IPR043573">
    <property type="entry name" value="Fig4-like"/>
</dbReference>
<comment type="caution">
    <text evidence="6">The sequence shown here is derived from an EMBL/GenBank/DDBJ whole genome shotgun (WGS) entry which is preliminary data.</text>
</comment>
<dbReference type="OrthoDB" id="405996at2759"/>
<feature type="compositionally biased region" description="Polar residues" evidence="4">
    <location>
        <begin position="13"/>
        <end position="28"/>
    </location>
</feature>
<evidence type="ECO:0000256" key="2">
    <source>
        <dbReference type="ARBA" id="ARBA00022801"/>
    </source>
</evidence>
<dbReference type="InParanoid" id="A0A1Z5J8N5"/>
<dbReference type="InterPro" id="IPR002013">
    <property type="entry name" value="SAC_dom"/>
</dbReference>
<keyword evidence="7" id="KW-1185">Reference proteome</keyword>